<evidence type="ECO:0000313" key="2">
    <source>
        <dbReference type="Proteomes" id="UP000658720"/>
    </source>
</evidence>
<dbReference type="EMBL" id="JADEVV010000004">
    <property type="protein sequence ID" value="MBE9252720.1"/>
    <property type="molecule type" value="Genomic_DNA"/>
</dbReference>
<dbReference type="RefSeq" id="WP_194071403.1">
    <property type="nucleotide sequence ID" value="NZ_JADEVV010000004.1"/>
</dbReference>
<accession>A0ABR9VN05</accession>
<gene>
    <name evidence="1" type="ORF">IQ217_02400</name>
</gene>
<comment type="caution">
    <text evidence="1">The sequence shown here is derived from an EMBL/GenBank/DDBJ whole genome shotgun (WGS) entry which is preliminary data.</text>
</comment>
<reference evidence="1 2" key="1">
    <citation type="submission" date="2020-10" db="EMBL/GenBank/DDBJ databases">
        <authorList>
            <person name="Castelo-Branco R."/>
            <person name="Eusebio N."/>
            <person name="Adriana R."/>
            <person name="Vieira A."/>
            <person name="Brugerolle De Fraissinette N."/>
            <person name="Rezende De Castro R."/>
            <person name="Schneider M.P."/>
            <person name="Vasconcelos V."/>
            <person name="Leao P.N."/>
        </authorList>
    </citation>
    <scope>NUCLEOTIDE SEQUENCE [LARGE SCALE GENOMIC DNA]</scope>
    <source>
        <strain evidence="1 2">LEGE 00031</strain>
    </source>
</reference>
<protein>
    <submittedName>
        <fullName evidence="1">Uncharacterized protein</fullName>
    </submittedName>
</protein>
<proteinExistence type="predicted"/>
<name>A0ABR9VN05_9SYNC</name>
<dbReference type="Proteomes" id="UP000658720">
    <property type="component" value="Unassembled WGS sequence"/>
</dbReference>
<organism evidence="1 2">
    <name type="scientific">Synechocystis salina LEGE 00031</name>
    <dbReference type="NCBI Taxonomy" id="1828736"/>
    <lineage>
        <taxon>Bacteria</taxon>
        <taxon>Bacillati</taxon>
        <taxon>Cyanobacteriota</taxon>
        <taxon>Cyanophyceae</taxon>
        <taxon>Synechococcales</taxon>
        <taxon>Merismopediaceae</taxon>
        <taxon>Synechocystis</taxon>
    </lineage>
</organism>
<sequence>MPLSTRGRKRDVPMAVKINPTLTYGFLTSDLSAIPGVSGADLTAIGQVPLAGVNGLVVFSPRSPKPAQFRKKIPSGVQSSVTAYGDGSTAGAVNRAAGAGWKMSKGVRRTSFGNTRTQTAIAVPVSNGLLVKRFVPNSDAGNAGLLGWDVTMSSGNLDKLVSAPQGAKLALVAQVGDNFTKTLPVASNKIADAIQAGWKLVRPESGFEAVAAAE</sequence>
<evidence type="ECO:0000313" key="1">
    <source>
        <dbReference type="EMBL" id="MBE9252720.1"/>
    </source>
</evidence>
<keyword evidence="2" id="KW-1185">Reference proteome</keyword>